<evidence type="ECO:0000313" key="2">
    <source>
        <dbReference type="Proteomes" id="UP000000593"/>
    </source>
</evidence>
<accession>Q6LIS0</accession>
<evidence type="ECO:0000313" key="1">
    <source>
        <dbReference type="EMBL" id="CAG22810.1"/>
    </source>
</evidence>
<name>Q6LIS0_PHOPR</name>
<dbReference type="STRING" id="298386.PBPRB0938"/>
<keyword evidence="2" id="KW-1185">Reference proteome</keyword>
<reference evidence="2" key="1">
    <citation type="journal article" date="2005" name="Science">
        <title>Life at depth: Photobacterium profundum genome sequence and expression analysis.</title>
        <authorList>
            <person name="Vezzi A."/>
            <person name="Campanaro S."/>
            <person name="D'Angelo M."/>
            <person name="Simonato F."/>
            <person name="Vitulo N."/>
            <person name="Lauro F.M."/>
            <person name="Cestaro A."/>
            <person name="Malacrida G."/>
            <person name="Simionati B."/>
            <person name="Cannata N."/>
            <person name="Romualdi C."/>
            <person name="Bartlett D.H."/>
            <person name="Valle G."/>
        </authorList>
    </citation>
    <scope>NUCLEOTIDE SEQUENCE [LARGE SCALE GENOMIC DNA]</scope>
    <source>
        <strain evidence="2">ATCC BAA-1253 / SS9</strain>
    </source>
</reference>
<dbReference type="HOGENOM" id="CLU_1420291_0_0_6"/>
<dbReference type="AlphaFoldDB" id="Q6LIS0"/>
<dbReference type="Proteomes" id="UP000000593">
    <property type="component" value="Chromosome 2"/>
</dbReference>
<gene>
    <name evidence="1" type="ordered locus">PBPRB0938</name>
</gene>
<protein>
    <submittedName>
        <fullName evidence="1">Uncharacterized protein</fullName>
    </submittedName>
</protein>
<dbReference type="EMBL" id="CR378678">
    <property type="protein sequence ID" value="CAG22810.1"/>
    <property type="molecule type" value="Genomic_DNA"/>
</dbReference>
<organism evidence="1 2">
    <name type="scientific">Photobacterium profundum (strain SS9)</name>
    <dbReference type="NCBI Taxonomy" id="298386"/>
    <lineage>
        <taxon>Bacteria</taxon>
        <taxon>Pseudomonadati</taxon>
        <taxon>Pseudomonadota</taxon>
        <taxon>Gammaproteobacteria</taxon>
        <taxon>Vibrionales</taxon>
        <taxon>Vibrionaceae</taxon>
        <taxon>Photobacterium</taxon>
    </lineage>
</organism>
<sequence>MPAGSARNKIEYLANMIEDSANEDGAIVIPFNLDAFDASLSQFTQMPIYTRHPLYSDNNGHLSLESLEVGREYHALIFFDVSFSVNEFPILNNDWLQLSFLGNGGRSNMTTPIDKVDGGYSKDIQVPHQSGFITFKPENGVEGANNFQSKLEITFGTETPFTSTINGNGVLIILGSEEIEELPDVPPPVLE</sequence>
<proteinExistence type="predicted"/>
<dbReference type="KEGG" id="ppr:PBPRB0938"/>